<reference evidence="3 4" key="1">
    <citation type="submission" date="2018-06" db="EMBL/GenBank/DDBJ databases">
        <authorList>
            <consortium name="Pathogen Informatics"/>
            <person name="Doyle S."/>
        </authorList>
    </citation>
    <scope>NUCLEOTIDE SEQUENCE [LARGE SCALE GENOMIC DNA]</scope>
    <source>
        <strain evidence="3 4">NCTC12714</strain>
    </source>
</reference>
<feature type="transmembrane region" description="Helical" evidence="2">
    <location>
        <begin position="97"/>
        <end position="118"/>
    </location>
</feature>
<dbReference type="AlphaFoldDB" id="A0A377PSQ7"/>
<gene>
    <name evidence="3" type="ORF">NCTC12714_00189</name>
</gene>
<dbReference type="Pfam" id="PF07963">
    <property type="entry name" value="N_methyl"/>
    <property type="match status" value="1"/>
</dbReference>
<dbReference type="Gene3D" id="3.30.700.10">
    <property type="entry name" value="Glycoprotein, Type 4 Pilin"/>
    <property type="match status" value="1"/>
</dbReference>
<dbReference type="GO" id="GO:0015627">
    <property type="term" value="C:type II protein secretion system complex"/>
    <property type="evidence" value="ECO:0007669"/>
    <property type="project" value="InterPro"/>
</dbReference>
<dbReference type="Proteomes" id="UP000255139">
    <property type="component" value="Unassembled WGS sequence"/>
</dbReference>
<keyword evidence="2" id="KW-0812">Transmembrane</keyword>
<sequence length="238" mass="26878">MRTRNTFDENQIEYKYFGVSINLSLESKMSKLKYKYIKFNSKDIMQKTNNQSIGIESDLMDYNSKLYSKCPSSQKIKYSKLSLTLISRSVVSKSSSGFSMIELLFVIVILGILASLALPRLQLSRTNAMSVAIQSDIQTIITSTQEYAITSELLLQNANPRWLISFLHLSPQRWVVSGDMLKIAKNGVVDSQNDCVSIRFDGVDYLQILFNQNLNSNLCQSLLKNYSGDISVPLNIAI</sequence>
<evidence type="ECO:0000256" key="1">
    <source>
        <dbReference type="ARBA" id="ARBA00022481"/>
    </source>
</evidence>
<keyword evidence="2" id="KW-1133">Transmembrane helix</keyword>
<evidence type="ECO:0000313" key="4">
    <source>
        <dbReference type="Proteomes" id="UP000255139"/>
    </source>
</evidence>
<name>A0A377PSQ7_9HELI</name>
<evidence type="ECO:0000313" key="3">
    <source>
        <dbReference type="EMBL" id="STQ85404.1"/>
    </source>
</evidence>
<protein>
    <submittedName>
        <fullName evidence="3">Tfp pilus assembly protein PilE</fullName>
    </submittedName>
</protein>
<dbReference type="InterPro" id="IPR000983">
    <property type="entry name" value="Bac_GSPG_pilin"/>
</dbReference>
<dbReference type="EMBL" id="UGJE01000002">
    <property type="protein sequence ID" value="STQ85404.1"/>
    <property type="molecule type" value="Genomic_DNA"/>
</dbReference>
<accession>A0A377PSQ7</accession>
<dbReference type="InterPro" id="IPR012902">
    <property type="entry name" value="N_methyl_site"/>
</dbReference>
<dbReference type="PRINTS" id="PR00813">
    <property type="entry name" value="BCTERIALGSPG"/>
</dbReference>
<dbReference type="GO" id="GO:0015628">
    <property type="term" value="P:protein secretion by the type II secretion system"/>
    <property type="evidence" value="ECO:0007669"/>
    <property type="project" value="InterPro"/>
</dbReference>
<evidence type="ECO:0000256" key="2">
    <source>
        <dbReference type="SAM" id="Phobius"/>
    </source>
</evidence>
<dbReference type="SUPFAM" id="SSF54523">
    <property type="entry name" value="Pili subunits"/>
    <property type="match status" value="1"/>
</dbReference>
<dbReference type="InterPro" id="IPR045584">
    <property type="entry name" value="Pilin-like"/>
</dbReference>
<keyword evidence="4" id="KW-1185">Reference proteome</keyword>
<proteinExistence type="predicted"/>
<organism evidence="3 4">
    <name type="scientific">Helicobacter muridarum</name>
    <dbReference type="NCBI Taxonomy" id="216"/>
    <lineage>
        <taxon>Bacteria</taxon>
        <taxon>Pseudomonadati</taxon>
        <taxon>Campylobacterota</taxon>
        <taxon>Epsilonproteobacteria</taxon>
        <taxon>Campylobacterales</taxon>
        <taxon>Helicobacteraceae</taxon>
        <taxon>Helicobacter</taxon>
    </lineage>
</organism>
<keyword evidence="1" id="KW-0488">Methylation</keyword>
<dbReference type="NCBIfam" id="TIGR02532">
    <property type="entry name" value="IV_pilin_GFxxxE"/>
    <property type="match status" value="1"/>
</dbReference>
<keyword evidence="2" id="KW-0472">Membrane</keyword>